<protein>
    <submittedName>
        <fullName evidence="2">Regulator of MON1-CCZ1 complex</fullName>
    </submittedName>
</protein>
<dbReference type="GO" id="GO:0005765">
    <property type="term" value="C:lysosomal membrane"/>
    <property type="evidence" value="ECO:0007669"/>
    <property type="project" value="TreeGrafter"/>
</dbReference>
<dbReference type="InterPro" id="IPR009755">
    <property type="entry name" value="RMC1_C"/>
</dbReference>
<dbReference type="STRING" id="151549.A0A4C1Y285"/>
<accession>A0A4C1Y285</accession>
<dbReference type="GO" id="GO:0010506">
    <property type="term" value="P:regulation of autophagy"/>
    <property type="evidence" value="ECO:0007669"/>
    <property type="project" value="InterPro"/>
</dbReference>
<gene>
    <name evidence="2" type="primary">Rmc1</name>
    <name evidence="2" type="ORF">EVAR_88402_1</name>
</gene>
<dbReference type="PANTHER" id="PTHR12897:SF4">
    <property type="entry name" value="REGULATOR OF MON1-CCZ1 COMPLEX"/>
    <property type="match status" value="1"/>
</dbReference>
<dbReference type="GO" id="GO:0031902">
    <property type="term" value="C:late endosome membrane"/>
    <property type="evidence" value="ECO:0007669"/>
    <property type="project" value="TreeGrafter"/>
</dbReference>
<dbReference type="PANTHER" id="PTHR12897">
    <property type="entry name" value="COLON CANCER-ASSOCIATED PROTEIN MIC1"/>
    <property type="match status" value="1"/>
</dbReference>
<dbReference type="Pfam" id="PF07035">
    <property type="entry name" value="RMC1_C"/>
    <property type="match status" value="2"/>
</dbReference>
<dbReference type="Proteomes" id="UP000299102">
    <property type="component" value="Unassembled WGS sequence"/>
</dbReference>
<organism evidence="2 3">
    <name type="scientific">Eumeta variegata</name>
    <name type="common">Bagworm moth</name>
    <name type="synonym">Eumeta japonica</name>
    <dbReference type="NCBI Taxonomy" id="151549"/>
    <lineage>
        <taxon>Eukaryota</taxon>
        <taxon>Metazoa</taxon>
        <taxon>Ecdysozoa</taxon>
        <taxon>Arthropoda</taxon>
        <taxon>Hexapoda</taxon>
        <taxon>Insecta</taxon>
        <taxon>Pterygota</taxon>
        <taxon>Neoptera</taxon>
        <taxon>Endopterygota</taxon>
        <taxon>Lepidoptera</taxon>
        <taxon>Glossata</taxon>
        <taxon>Ditrysia</taxon>
        <taxon>Tineoidea</taxon>
        <taxon>Psychidae</taxon>
        <taxon>Oiketicinae</taxon>
        <taxon>Eumeta</taxon>
    </lineage>
</organism>
<sequence length="598" mass="67968">MPNFCLKESSQYYLQLSQQPIRFDAVSSVTNVFFDDANGQWTQASRPVSERDVYILKVSEITWCALLRHGTSLSVPGPAELFLMPLTGTPGSNPTHILKTGLVGRFALNIVDELIVVHHQASQTSLLFDIMEESKLENGTVLHIPIITPVSLKPFILEDQPCPMCSLWKVELIQSGIANNIPKDEISKVIATLLRRSNSKETIYNILNQLVEEADEHLMEISKVFDEINLVYRKWLDLEIARNTAQSASQCEIRKPTTPSALITQRDLHARVFQPHADAKYLVQRFPGRLPFRNAFQNTYRRLCETGNLQSNETRVVVVWHNVRIDEQILRLFEEDGTRSIRNVASLLKIFIWKVWKVLHQNNKRAFQYTPVQDVDDPDFLKSILWRDESKFTKGGILNLHNLHHWSSKDENPRVKRHRSFQRRFSLNVWAGVITSYISSLSKLDIPIDSCISEECSKSLVVHGRFARLRQSVRHGCLGDGRGLACLLLSLGNLDPAAAQLALDMLTRLKAHEEVVEVLLGWSESVAAAGVARTSVPVWRSLPARKLLAATSDPAAFVTLYHTLEQRNRQTRGVSDFLKGEQCENFVQYYKDVTKDPN</sequence>
<dbReference type="EMBL" id="BGZK01001043">
    <property type="protein sequence ID" value="GBP69503.1"/>
    <property type="molecule type" value="Genomic_DNA"/>
</dbReference>
<evidence type="ECO:0000259" key="1">
    <source>
        <dbReference type="Pfam" id="PF07035"/>
    </source>
</evidence>
<name>A0A4C1Y285_EUMVA</name>
<dbReference type="InterPro" id="IPR040371">
    <property type="entry name" value="RMC1"/>
</dbReference>
<dbReference type="GO" id="GO:0035658">
    <property type="term" value="C:Mon1-Ccz1 complex"/>
    <property type="evidence" value="ECO:0007669"/>
    <property type="project" value="InterPro"/>
</dbReference>
<proteinExistence type="predicted"/>
<keyword evidence="3" id="KW-1185">Reference proteome</keyword>
<feature type="domain" description="Mic1" evidence="1">
    <location>
        <begin position="429"/>
        <end position="579"/>
    </location>
</feature>
<comment type="caution">
    <text evidence="2">The sequence shown here is derived from an EMBL/GenBank/DDBJ whole genome shotgun (WGS) entry which is preliminary data.</text>
</comment>
<reference evidence="2 3" key="1">
    <citation type="journal article" date="2019" name="Commun. Biol.">
        <title>The bagworm genome reveals a unique fibroin gene that provides high tensile strength.</title>
        <authorList>
            <person name="Kono N."/>
            <person name="Nakamura H."/>
            <person name="Ohtoshi R."/>
            <person name="Tomita M."/>
            <person name="Numata K."/>
            <person name="Arakawa K."/>
        </authorList>
    </citation>
    <scope>NUCLEOTIDE SEQUENCE [LARGE SCALE GENOMIC DNA]</scope>
</reference>
<dbReference type="OrthoDB" id="26384at2759"/>
<evidence type="ECO:0000313" key="2">
    <source>
        <dbReference type="EMBL" id="GBP69503.1"/>
    </source>
</evidence>
<feature type="domain" description="Mic1" evidence="1">
    <location>
        <begin position="196"/>
        <end position="281"/>
    </location>
</feature>
<evidence type="ECO:0000313" key="3">
    <source>
        <dbReference type="Proteomes" id="UP000299102"/>
    </source>
</evidence>
<dbReference type="AlphaFoldDB" id="A0A4C1Y285"/>